<sequence length="158" mass="16718">MHPVNSGGTHRASVRPWLCAAVLLFAVAHPAQAKTDFDDLARVSNQELDQLRGGFYVNGMNIGFSLETATLVNGVLQSQTSINGIAGSNLIQLGNGNSLSLSAFQNAQGVLNMIQNSLDSQVIQHLTTLNIDISRPNNAVGQANLNSLLNQQALTGLP</sequence>
<proteinExistence type="predicted"/>
<evidence type="ECO:0000313" key="2">
    <source>
        <dbReference type="EMBL" id="MEK8088926.1"/>
    </source>
</evidence>
<keyword evidence="1" id="KW-0732">Signal</keyword>
<gene>
    <name evidence="2" type="ORF">WOB96_04030</name>
</gene>
<feature type="chain" id="PRO_5046670119" evidence="1">
    <location>
        <begin position="34"/>
        <end position="158"/>
    </location>
</feature>
<protein>
    <submittedName>
        <fullName evidence="2">Uncharacterized protein</fullName>
    </submittedName>
</protein>
<evidence type="ECO:0000313" key="3">
    <source>
        <dbReference type="Proteomes" id="UP001446205"/>
    </source>
</evidence>
<name>A0ABU9D5U3_9PROT</name>
<accession>A0ABU9D5U3</accession>
<dbReference type="RefSeq" id="WP_341369993.1">
    <property type="nucleotide sequence ID" value="NZ_JBBPCO010000003.1"/>
</dbReference>
<reference evidence="2 3" key="1">
    <citation type="submission" date="2024-04" db="EMBL/GenBank/DDBJ databases">
        <authorList>
            <person name="Abashina T."/>
            <person name="Shaikin A."/>
        </authorList>
    </citation>
    <scope>NUCLEOTIDE SEQUENCE [LARGE SCALE GENOMIC DNA]</scope>
    <source>
        <strain evidence="2 3">AAFK</strain>
    </source>
</reference>
<keyword evidence="3" id="KW-1185">Reference proteome</keyword>
<comment type="caution">
    <text evidence="2">The sequence shown here is derived from an EMBL/GenBank/DDBJ whole genome shotgun (WGS) entry which is preliminary data.</text>
</comment>
<dbReference type="Proteomes" id="UP001446205">
    <property type="component" value="Unassembled WGS sequence"/>
</dbReference>
<feature type="signal peptide" evidence="1">
    <location>
        <begin position="1"/>
        <end position="33"/>
    </location>
</feature>
<dbReference type="EMBL" id="JBBPCO010000003">
    <property type="protein sequence ID" value="MEK8088926.1"/>
    <property type="molecule type" value="Genomic_DNA"/>
</dbReference>
<organism evidence="2 3">
    <name type="scientific">Thermithiobacillus plumbiphilus</name>
    <dbReference type="NCBI Taxonomy" id="1729899"/>
    <lineage>
        <taxon>Bacteria</taxon>
        <taxon>Pseudomonadati</taxon>
        <taxon>Pseudomonadota</taxon>
        <taxon>Acidithiobacillia</taxon>
        <taxon>Acidithiobacillales</taxon>
        <taxon>Thermithiobacillaceae</taxon>
        <taxon>Thermithiobacillus</taxon>
    </lineage>
</organism>
<evidence type="ECO:0000256" key="1">
    <source>
        <dbReference type="SAM" id="SignalP"/>
    </source>
</evidence>